<comment type="caution">
    <text evidence="1">The sequence shown here is derived from an EMBL/GenBank/DDBJ whole genome shotgun (WGS) entry which is preliminary data.</text>
</comment>
<evidence type="ECO:0000313" key="2">
    <source>
        <dbReference type="Proteomes" id="UP001230629"/>
    </source>
</evidence>
<evidence type="ECO:0000313" key="1">
    <source>
        <dbReference type="EMBL" id="MDK6900370.1"/>
    </source>
</evidence>
<sequence length="124" mass="13625">MTAETTYSIRPNFFITDAVEGVNLDPANELNITSAQRKEMSEKAEAAYTAHLDKIASKYGASVYADYEVYYPAGLDLGDKDETGTLLGDLYEAANSFDWDPYMAPFEAISDANDEAGVDAREED</sequence>
<accession>A0AAW6XXP1</accession>
<protein>
    <submittedName>
        <fullName evidence="1">Uncharacterized protein</fullName>
    </submittedName>
</protein>
<name>A0AAW6XXP1_STRAG</name>
<organism evidence="1 2">
    <name type="scientific">Streptococcus agalactiae</name>
    <dbReference type="NCBI Taxonomy" id="1311"/>
    <lineage>
        <taxon>Bacteria</taxon>
        <taxon>Bacillati</taxon>
        <taxon>Bacillota</taxon>
        <taxon>Bacilli</taxon>
        <taxon>Lactobacillales</taxon>
        <taxon>Streptococcaceae</taxon>
        <taxon>Streptococcus</taxon>
    </lineage>
</organism>
<gene>
    <name evidence="1" type="ORF">QP229_10470</name>
</gene>
<dbReference type="RefSeq" id="WP_048707077.1">
    <property type="nucleotide sequence ID" value="NZ_JASODV010000037.1"/>
</dbReference>
<dbReference type="AlphaFoldDB" id="A0AAW6XXP1"/>
<dbReference type="EMBL" id="JASOIH010000031">
    <property type="protein sequence ID" value="MDK6900370.1"/>
    <property type="molecule type" value="Genomic_DNA"/>
</dbReference>
<dbReference type="Proteomes" id="UP001230629">
    <property type="component" value="Unassembled WGS sequence"/>
</dbReference>
<proteinExistence type="predicted"/>
<reference evidence="1" key="1">
    <citation type="submission" date="2023-05" db="EMBL/GenBank/DDBJ databases">
        <title>Cataloging the Phylogenetic Diversity of Human Bladder Bacteria.</title>
        <authorList>
            <person name="Du J."/>
        </authorList>
    </citation>
    <scope>NUCLEOTIDE SEQUENCE</scope>
    <source>
        <strain evidence="1">UMB8703</strain>
    </source>
</reference>